<comment type="caution">
    <text evidence="3">The sequence shown here is derived from an EMBL/GenBank/DDBJ whole genome shotgun (WGS) entry which is preliminary data.</text>
</comment>
<evidence type="ECO:0000256" key="1">
    <source>
        <dbReference type="SAM" id="Phobius"/>
    </source>
</evidence>
<feature type="transmembrane region" description="Helical" evidence="1">
    <location>
        <begin position="67"/>
        <end position="86"/>
    </location>
</feature>
<feature type="transmembrane region" description="Helical" evidence="1">
    <location>
        <begin position="98"/>
        <end position="120"/>
    </location>
</feature>
<evidence type="ECO:0000313" key="3">
    <source>
        <dbReference type="EMBL" id="HJB08819.1"/>
    </source>
</evidence>
<feature type="transmembrane region" description="Helical" evidence="1">
    <location>
        <begin position="12"/>
        <end position="30"/>
    </location>
</feature>
<gene>
    <name evidence="3" type="ORF">H9716_13320</name>
</gene>
<dbReference type="Pfam" id="PF04892">
    <property type="entry name" value="VanZ"/>
    <property type="match status" value="1"/>
</dbReference>
<reference evidence="3" key="1">
    <citation type="journal article" date="2021" name="PeerJ">
        <title>Extensive microbial diversity within the chicken gut microbiome revealed by metagenomics and culture.</title>
        <authorList>
            <person name="Gilroy R."/>
            <person name="Ravi A."/>
            <person name="Getino M."/>
            <person name="Pursley I."/>
            <person name="Horton D.L."/>
            <person name="Alikhan N.F."/>
            <person name="Baker D."/>
            <person name="Gharbi K."/>
            <person name="Hall N."/>
            <person name="Watson M."/>
            <person name="Adriaenssens E.M."/>
            <person name="Foster-Nyarko E."/>
            <person name="Jarju S."/>
            <person name="Secka A."/>
            <person name="Antonio M."/>
            <person name="Oren A."/>
            <person name="Chaudhuri R.R."/>
            <person name="La Ragione R."/>
            <person name="Hildebrand F."/>
            <person name="Pallen M.J."/>
        </authorList>
    </citation>
    <scope>NUCLEOTIDE SEQUENCE</scope>
    <source>
        <strain evidence="3">CHK188-4685</strain>
    </source>
</reference>
<evidence type="ECO:0000259" key="2">
    <source>
        <dbReference type="Pfam" id="PF04892"/>
    </source>
</evidence>
<dbReference type="PANTHER" id="PTHR36834:SF1">
    <property type="entry name" value="INTEGRAL MEMBRANE PROTEIN"/>
    <property type="match status" value="1"/>
</dbReference>
<dbReference type="InterPro" id="IPR006976">
    <property type="entry name" value="VanZ-like"/>
</dbReference>
<reference evidence="3" key="2">
    <citation type="submission" date="2021-04" db="EMBL/GenBank/DDBJ databases">
        <authorList>
            <person name="Gilroy R."/>
        </authorList>
    </citation>
    <scope>NUCLEOTIDE SEQUENCE</scope>
    <source>
        <strain evidence="3">CHK188-4685</strain>
    </source>
</reference>
<organism evidence="3 4">
    <name type="scientific">Candidatus Enterocloster faecavium</name>
    <dbReference type="NCBI Taxonomy" id="2838560"/>
    <lineage>
        <taxon>Bacteria</taxon>
        <taxon>Bacillati</taxon>
        <taxon>Bacillota</taxon>
        <taxon>Clostridia</taxon>
        <taxon>Lachnospirales</taxon>
        <taxon>Lachnospiraceae</taxon>
        <taxon>Enterocloster</taxon>
    </lineage>
</organism>
<feature type="transmembrane region" description="Helical" evidence="1">
    <location>
        <begin position="126"/>
        <end position="143"/>
    </location>
</feature>
<keyword evidence="1" id="KW-0812">Transmembrane</keyword>
<keyword evidence="1" id="KW-0472">Membrane</keyword>
<accession>A0A9D2LA52</accession>
<sequence length="162" mass="18871">MLKNTTKRQKLGWVLFLLYLALLSYLMFFSEDFGRTNPDRGYAYNLVPFKEISRFITYHDILGTEALVLNLAGNVVAFMPFGFFMPVVSRRSRGPVRIVLLGFGFSLMLETIQLVFRVGSFDVDDLILNTLGAGLGFFCYRRVQRFRVKLRRRREQHEVRGK</sequence>
<name>A0A9D2LA52_9FIRM</name>
<evidence type="ECO:0000313" key="4">
    <source>
        <dbReference type="Proteomes" id="UP000886804"/>
    </source>
</evidence>
<dbReference type="Proteomes" id="UP000886804">
    <property type="component" value="Unassembled WGS sequence"/>
</dbReference>
<protein>
    <submittedName>
        <fullName evidence="3">VanZ family protein</fullName>
    </submittedName>
</protein>
<feature type="domain" description="VanZ-like" evidence="2">
    <location>
        <begin position="16"/>
        <end position="142"/>
    </location>
</feature>
<dbReference type="EMBL" id="DWYS01000161">
    <property type="protein sequence ID" value="HJB08819.1"/>
    <property type="molecule type" value="Genomic_DNA"/>
</dbReference>
<dbReference type="InterPro" id="IPR053150">
    <property type="entry name" value="Teicoplanin_resist-assoc"/>
</dbReference>
<proteinExistence type="predicted"/>
<dbReference type="PANTHER" id="PTHR36834">
    <property type="entry name" value="MEMBRANE PROTEIN-RELATED"/>
    <property type="match status" value="1"/>
</dbReference>
<keyword evidence="1" id="KW-1133">Transmembrane helix</keyword>
<dbReference type="AlphaFoldDB" id="A0A9D2LA52"/>